<dbReference type="InterPro" id="IPR011032">
    <property type="entry name" value="GroES-like_sf"/>
</dbReference>
<protein>
    <submittedName>
        <fullName evidence="2">NAD(P)-dependent alcohol dehydrogenase</fullName>
    </submittedName>
</protein>
<dbReference type="Proteomes" id="UP001610861">
    <property type="component" value="Unassembled WGS sequence"/>
</dbReference>
<dbReference type="Pfam" id="PF08240">
    <property type="entry name" value="ADH_N"/>
    <property type="match status" value="1"/>
</dbReference>
<feature type="domain" description="Enoyl reductase (ER)" evidence="1">
    <location>
        <begin position="25"/>
        <end position="337"/>
    </location>
</feature>
<dbReference type="InterPro" id="IPR052733">
    <property type="entry name" value="Chloroplast_QOR"/>
</dbReference>
<sequence length="339" mass="34326">MNGQQDAATAAVPATMTVWAQHRYGGPEVVAAETIDVPEPRAGEVLLRVGATGLNAGDVRLLRGDPLLVRLLFGLRRPKHAVRGMDVAGTVVARGPDVSDLAIGDEVVGELPGGGLAPFAVAPVARLVRRPAAVSRVDAAALPIAAGTAWQALTLAGALEGGRVLVIGASGGVGTFAVQLAAHRGLEVWALTGARSLDLVTSLGASHAFDYKAVGPGSPELAPDSLDAVIDIAGTAPLRALQRLVRAGGRVVLVAGEGGRVLGPVGRMLRAAVLSIGSSRGIRPLAAKADPHALQELLALVETGAVKAVVERTFALSDARDGLAHVDAGHTVGKVVVVP</sequence>
<dbReference type="Gene3D" id="3.90.180.10">
    <property type="entry name" value="Medium-chain alcohol dehydrogenases, catalytic domain"/>
    <property type="match status" value="1"/>
</dbReference>
<evidence type="ECO:0000313" key="2">
    <source>
        <dbReference type="EMBL" id="MFH8251378.1"/>
    </source>
</evidence>
<dbReference type="SUPFAM" id="SSF51735">
    <property type="entry name" value="NAD(P)-binding Rossmann-fold domains"/>
    <property type="match status" value="1"/>
</dbReference>
<keyword evidence="3" id="KW-1185">Reference proteome</keyword>
<dbReference type="PANTHER" id="PTHR44013:SF1">
    <property type="entry name" value="ZINC-TYPE ALCOHOL DEHYDROGENASE-LIKE PROTEIN C16A3.02C"/>
    <property type="match status" value="1"/>
</dbReference>
<dbReference type="RefSeq" id="WP_397556825.1">
    <property type="nucleotide sequence ID" value="NZ_JBIQWL010000004.1"/>
</dbReference>
<reference evidence="2 3" key="1">
    <citation type="submission" date="2024-09" db="EMBL/GenBank/DDBJ databases">
        <authorList>
            <person name="Pan X."/>
        </authorList>
    </citation>
    <scope>NUCLEOTIDE SEQUENCE [LARGE SCALE GENOMIC DNA]</scope>
    <source>
        <strain evidence="2 3">B2969</strain>
    </source>
</reference>
<dbReference type="CDD" id="cd08267">
    <property type="entry name" value="MDR1"/>
    <property type="match status" value="1"/>
</dbReference>
<dbReference type="SUPFAM" id="SSF50129">
    <property type="entry name" value="GroES-like"/>
    <property type="match status" value="1"/>
</dbReference>
<accession>A0ABW7Q961</accession>
<comment type="caution">
    <text evidence="2">The sequence shown here is derived from an EMBL/GenBank/DDBJ whole genome shotgun (WGS) entry which is preliminary data.</text>
</comment>
<dbReference type="InterPro" id="IPR013154">
    <property type="entry name" value="ADH-like_N"/>
</dbReference>
<dbReference type="InterPro" id="IPR036291">
    <property type="entry name" value="NAD(P)-bd_dom_sf"/>
</dbReference>
<dbReference type="SMART" id="SM00829">
    <property type="entry name" value="PKS_ER"/>
    <property type="match status" value="1"/>
</dbReference>
<proteinExistence type="predicted"/>
<dbReference type="InterPro" id="IPR020843">
    <property type="entry name" value="ER"/>
</dbReference>
<name>A0ABW7Q961_9MICO</name>
<dbReference type="EMBL" id="JBIQWL010000004">
    <property type="protein sequence ID" value="MFH8251378.1"/>
    <property type="molecule type" value="Genomic_DNA"/>
</dbReference>
<dbReference type="PANTHER" id="PTHR44013">
    <property type="entry name" value="ZINC-TYPE ALCOHOL DEHYDROGENASE-LIKE PROTEIN C16A3.02C"/>
    <property type="match status" value="1"/>
</dbReference>
<evidence type="ECO:0000313" key="3">
    <source>
        <dbReference type="Proteomes" id="UP001610861"/>
    </source>
</evidence>
<evidence type="ECO:0000259" key="1">
    <source>
        <dbReference type="SMART" id="SM00829"/>
    </source>
</evidence>
<dbReference type="Pfam" id="PF13602">
    <property type="entry name" value="ADH_zinc_N_2"/>
    <property type="match status" value="1"/>
</dbReference>
<organism evidence="2 3">
    <name type="scientific">Microbacterium alkaliflavum</name>
    <dbReference type="NCBI Taxonomy" id="3248839"/>
    <lineage>
        <taxon>Bacteria</taxon>
        <taxon>Bacillati</taxon>
        <taxon>Actinomycetota</taxon>
        <taxon>Actinomycetes</taxon>
        <taxon>Micrococcales</taxon>
        <taxon>Microbacteriaceae</taxon>
        <taxon>Microbacterium</taxon>
    </lineage>
</organism>
<gene>
    <name evidence="2" type="ORF">ACH3VR_13480</name>
</gene>
<dbReference type="Gene3D" id="3.40.50.720">
    <property type="entry name" value="NAD(P)-binding Rossmann-like Domain"/>
    <property type="match status" value="1"/>
</dbReference>